<keyword evidence="5" id="KW-0805">Transcription regulation</keyword>
<keyword evidence="3 8" id="KW-0863">Zinc-finger</keyword>
<dbReference type="PROSITE" id="PS01358">
    <property type="entry name" value="ZF_RANBP2_1"/>
    <property type="match status" value="1"/>
</dbReference>
<keyword evidence="2" id="KW-0479">Metal-binding</keyword>
<dbReference type="GO" id="GO:0005634">
    <property type="term" value="C:nucleus"/>
    <property type="evidence" value="ECO:0007669"/>
    <property type="project" value="UniProtKB-SubCell"/>
</dbReference>
<comment type="subcellular location">
    <subcellularLocation>
        <location evidence="1">Nucleus</location>
    </subcellularLocation>
</comment>
<dbReference type="PROSITE" id="PS50199">
    <property type="entry name" value="ZF_RANBP2_2"/>
    <property type="match status" value="1"/>
</dbReference>
<sequence>MEGKRYPSGRKRSSRSPEAGYWDCSVCTYRNNAEAFKCEICDVRKGTSTRKPRLNAQVVEQQKAQQMLAPQIVPPKQSPTQSRMAVRNSGLKKSGLRKSRPRLKNVDRSSAVTTEVVVNNVRVVITEYMEKPQKTSLENLSKNTLNNNVDE</sequence>
<dbReference type="PANTHER" id="PTHR12920">
    <property type="entry name" value="RYBP AND YAF2-RELATED"/>
    <property type="match status" value="1"/>
</dbReference>
<reference evidence="11" key="1">
    <citation type="submission" date="2021-10" db="EMBL/GenBank/DDBJ databases">
        <title>Tropical sea cucumber genome reveals ecological adaptation and Cuvierian tubules defense mechanism.</title>
        <authorList>
            <person name="Chen T."/>
        </authorList>
    </citation>
    <scope>NUCLEOTIDE SEQUENCE</scope>
    <source>
        <strain evidence="11">Nanhai2018</strain>
        <tissue evidence="11">Muscle</tissue>
    </source>
</reference>
<gene>
    <name evidence="11" type="ORF">HOLleu_05459</name>
</gene>
<dbReference type="InterPro" id="IPR033774">
    <property type="entry name" value="YAF2_RYBP"/>
</dbReference>
<evidence type="ECO:0000256" key="2">
    <source>
        <dbReference type="ARBA" id="ARBA00022723"/>
    </source>
</evidence>
<dbReference type="OrthoDB" id="10063208at2759"/>
<dbReference type="InterPro" id="IPR039958">
    <property type="entry name" value="RYBP/YAF2"/>
</dbReference>
<evidence type="ECO:0000256" key="1">
    <source>
        <dbReference type="ARBA" id="ARBA00004123"/>
    </source>
</evidence>
<dbReference type="SUPFAM" id="SSF90209">
    <property type="entry name" value="Ran binding protein zinc finger-like"/>
    <property type="match status" value="1"/>
</dbReference>
<evidence type="ECO:0000256" key="7">
    <source>
        <dbReference type="ARBA" id="ARBA00023242"/>
    </source>
</evidence>
<evidence type="ECO:0000256" key="3">
    <source>
        <dbReference type="ARBA" id="ARBA00022771"/>
    </source>
</evidence>
<dbReference type="Gene3D" id="4.10.1060.10">
    <property type="entry name" value="Zinc finger, RanBP2-type"/>
    <property type="match status" value="1"/>
</dbReference>
<dbReference type="Pfam" id="PF00641">
    <property type="entry name" value="Zn_ribbon_RanBP"/>
    <property type="match status" value="1"/>
</dbReference>
<dbReference type="GO" id="GO:0003677">
    <property type="term" value="F:DNA binding"/>
    <property type="evidence" value="ECO:0007669"/>
    <property type="project" value="TreeGrafter"/>
</dbReference>
<feature type="compositionally biased region" description="Basic residues" evidence="9">
    <location>
        <begin position="94"/>
        <end position="103"/>
    </location>
</feature>
<comment type="caution">
    <text evidence="11">The sequence shown here is derived from an EMBL/GenBank/DDBJ whole genome shotgun (WGS) entry which is preliminary data.</text>
</comment>
<dbReference type="Proteomes" id="UP001152320">
    <property type="component" value="Chromosome 2"/>
</dbReference>
<feature type="domain" description="RanBP2-type" evidence="10">
    <location>
        <begin position="18"/>
        <end position="47"/>
    </location>
</feature>
<evidence type="ECO:0000256" key="6">
    <source>
        <dbReference type="ARBA" id="ARBA00023163"/>
    </source>
</evidence>
<evidence type="ECO:0000313" key="11">
    <source>
        <dbReference type="EMBL" id="KAJ8046695.1"/>
    </source>
</evidence>
<dbReference type="InterPro" id="IPR036443">
    <property type="entry name" value="Znf_RanBP2_sf"/>
</dbReference>
<dbReference type="Pfam" id="PF17219">
    <property type="entry name" value="YAF2_RYBP"/>
    <property type="match status" value="1"/>
</dbReference>
<dbReference type="InterPro" id="IPR001876">
    <property type="entry name" value="Znf_RanBP2"/>
</dbReference>
<evidence type="ECO:0000259" key="10">
    <source>
        <dbReference type="PROSITE" id="PS50199"/>
    </source>
</evidence>
<dbReference type="GO" id="GO:0045893">
    <property type="term" value="P:positive regulation of DNA-templated transcription"/>
    <property type="evidence" value="ECO:0007669"/>
    <property type="project" value="InterPro"/>
</dbReference>
<protein>
    <submittedName>
        <fullName evidence="11">YY1-associated factor 2</fullName>
    </submittedName>
</protein>
<keyword evidence="7" id="KW-0539">Nucleus</keyword>
<dbReference type="SMART" id="SM00547">
    <property type="entry name" value="ZnF_RBZ"/>
    <property type="match status" value="1"/>
</dbReference>
<evidence type="ECO:0000313" key="12">
    <source>
        <dbReference type="Proteomes" id="UP001152320"/>
    </source>
</evidence>
<proteinExistence type="predicted"/>
<keyword evidence="12" id="KW-1185">Reference proteome</keyword>
<keyword evidence="6" id="KW-0804">Transcription</keyword>
<dbReference type="GO" id="GO:0003712">
    <property type="term" value="F:transcription coregulator activity"/>
    <property type="evidence" value="ECO:0007669"/>
    <property type="project" value="TreeGrafter"/>
</dbReference>
<feature type="region of interest" description="Disordered" evidence="9">
    <location>
        <begin position="74"/>
        <end position="106"/>
    </location>
</feature>
<evidence type="ECO:0000256" key="5">
    <source>
        <dbReference type="ARBA" id="ARBA00023015"/>
    </source>
</evidence>
<accession>A0A9Q1HI93</accession>
<evidence type="ECO:0000256" key="9">
    <source>
        <dbReference type="SAM" id="MobiDB-lite"/>
    </source>
</evidence>
<evidence type="ECO:0000256" key="4">
    <source>
        <dbReference type="ARBA" id="ARBA00022833"/>
    </source>
</evidence>
<organism evidence="11 12">
    <name type="scientific">Holothuria leucospilota</name>
    <name type="common">Black long sea cucumber</name>
    <name type="synonym">Mertensiothuria leucospilota</name>
    <dbReference type="NCBI Taxonomy" id="206669"/>
    <lineage>
        <taxon>Eukaryota</taxon>
        <taxon>Metazoa</taxon>
        <taxon>Echinodermata</taxon>
        <taxon>Eleutherozoa</taxon>
        <taxon>Echinozoa</taxon>
        <taxon>Holothuroidea</taxon>
        <taxon>Aspidochirotacea</taxon>
        <taxon>Aspidochirotida</taxon>
        <taxon>Holothuriidae</taxon>
        <taxon>Holothuria</taxon>
    </lineage>
</organism>
<name>A0A9Q1HI93_HOLLE</name>
<dbReference type="EMBL" id="JAIZAY010000002">
    <property type="protein sequence ID" value="KAJ8046695.1"/>
    <property type="molecule type" value="Genomic_DNA"/>
</dbReference>
<evidence type="ECO:0000256" key="8">
    <source>
        <dbReference type="PROSITE-ProRule" id="PRU00322"/>
    </source>
</evidence>
<dbReference type="GO" id="GO:0008270">
    <property type="term" value="F:zinc ion binding"/>
    <property type="evidence" value="ECO:0007669"/>
    <property type="project" value="UniProtKB-KW"/>
</dbReference>
<dbReference type="PANTHER" id="PTHR12920:SF4">
    <property type="entry name" value="GEO03726P1"/>
    <property type="match status" value="1"/>
</dbReference>
<keyword evidence="4" id="KW-0862">Zinc</keyword>
<dbReference type="AlphaFoldDB" id="A0A9Q1HI93"/>